<gene>
    <name evidence="2" type="ORF">ERS020247_01154</name>
    <name evidence="3" type="ORF">IAI20_08095</name>
</gene>
<keyword evidence="1" id="KW-0812">Transmembrane</keyword>
<proteinExistence type="predicted"/>
<reference evidence="3" key="2">
    <citation type="journal article" date="2020" name="J. Clin. Microbiol.">
        <title>Streptococcus pseudopneumoniae: Use of whole genome sequences to validate methods used for identification.</title>
        <authorList>
            <person name="Jensen C.S."/>
            <person name="Iversen K.H."/>
            <person name="Dargis R."/>
            <person name="Shewmaker P."/>
            <person name="Rasmussen S."/>
            <person name="Christensen J.J."/>
            <person name="Nielsen X.C."/>
        </authorList>
    </citation>
    <scope>NUCLEOTIDE SEQUENCE</scope>
    <source>
        <strain evidence="3">256-03</strain>
    </source>
</reference>
<feature type="transmembrane region" description="Helical" evidence="1">
    <location>
        <begin position="229"/>
        <end position="248"/>
    </location>
</feature>
<protein>
    <submittedName>
        <fullName evidence="2">ABC-2 family transporter protein</fullName>
    </submittedName>
</protein>
<feature type="transmembrane region" description="Helical" evidence="1">
    <location>
        <begin position="17"/>
        <end position="36"/>
    </location>
</feature>
<dbReference type="Proteomes" id="UP000743672">
    <property type="component" value="Unassembled WGS sequence"/>
</dbReference>
<dbReference type="EMBL" id="JACSZI010000038">
    <property type="protein sequence ID" value="MBF9674039.1"/>
    <property type="molecule type" value="Genomic_DNA"/>
</dbReference>
<name>A0A2P0A0H2_9STRE</name>
<reference evidence="2 4" key="1">
    <citation type="submission" date="2015-03" db="EMBL/GenBank/DDBJ databases">
        <authorList>
            <consortium name="Pathogen Informatics"/>
        </authorList>
    </citation>
    <scope>NUCLEOTIDE SEQUENCE [LARGE SCALE GENOMIC DNA]</scope>
    <source>
        <strain evidence="2 4">SMRU737</strain>
    </source>
</reference>
<dbReference type="OMA" id="WISIDSG"/>
<accession>A0A2P0A0H2</accession>
<evidence type="ECO:0000313" key="2">
    <source>
        <dbReference type="EMBL" id="CEY61474.1"/>
    </source>
</evidence>
<evidence type="ECO:0000256" key="1">
    <source>
        <dbReference type="SAM" id="Phobius"/>
    </source>
</evidence>
<dbReference type="AlphaFoldDB" id="A0A2P0A0H2"/>
<sequence>MDYKVSIFLKGMKNKQFFLAILIILTSMIFSVSAFIEEGMEYFFNHDYIVVFLQGYNGDRSLLIVLAPLIATIPFASQHIENRKSGIMKYIISRMGYKQYFNSIFIINGFISFTTFIFGMLLFLIMSILFFNRSINMDAYYAITKVSIYESAVRTSPLFYVVIIILHCSFVGVAYSSVGLAMSYFIKSKFVAWLSPFILTTIGSLFAMFLGLTKIEPMAIFDVSRVKGISIIFVFVYLILVVVISYWMSYKKFKRDIETDEEI</sequence>
<keyword evidence="1" id="KW-1133">Transmembrane helix</keyword>
<feature type="transmembrane region" description="Helical" evidence="1">
    <location>
        <begin position="158"/>
        <end position="178"/>
    </location>
</feature>
<dbReference type="RefSeq" id="WP_000385027.1">
    <property type="nucleotide sequence ID" value="NZ_CFGT01000009.1"/>
</dbReference>
<feature type="transmembrane region" description="Helical" evidence="1">
    <location>
        <begin position="61"/>
        <end position="80"/>
    </location>
</feature>
<feature type="transmembrane region" description="Helical" evidence="1">
    <location>
        <begin position="100"/>
        <end position="131"/>
    </location>
</feature>
<dbReference type="GeneID" id="45217577"/>
<dbReference type="EMBL" id="CFGT01000009">
    <property type="protein sequence ID" value="CEY61474.1"/>
    <property type="molecule type" value="Genomic_DNA"/>
</dbReference>
<evidence type="ECO:0000313" key="4">
    <source>
        <dbReference type="Proteomes" id="UP000048179"/>
    </source>
</evidence>
<organism evidence="2 4">
    <name type="scientific">Streptococcus pseudopneumoniae</name>
    <dbReference type="NCBI Taxonomy" id="257758"/>
    <lineage>
        <taxon>Bacteria</taxon>
        <taxon>Bacillati</taxon>
        <taxon>Bacillota</taxon>
        <taxon>Bacilli</taxon>
        <taxon>Lactobacillales</taxon>
        <taxon>Streptococcaceae</taxon>
        <taxon>Streptococcus</taxon>
    </lineage>
</organism>
<dbReference type="Proteomes" id="UP000048179">
    <property type="component" value="Unassembled WGS sequence"/>
</dbReference>
<keyword evidence="1" id="KW-0472">Membrane</keyword>
<feature type="transmembrane region" description="Helical" evidence="1">
    <location>
        <begin position="190"/>
        <end position="209"/>
    </location>
</feature>
<evidence type="ECO:0000313" key="3">
    <source>
        <dbReference type="EMBL" id="MBF9674039.1"/>
    </source>
</evidence>